<evidence type="ECO:0000256" key="2">
    <source>
        <dbReference type="ARBA" id="ARBA00022692"/>
    </source>
</evidence>
<dbReference type="PANTHER" id="PTHR23508:SF10">
    <property type="entry name" value="CARBOXYLIC ACID TRANSPORTER PROTEIN HOMOLOG"/>
    <property type="match status" value="1"/>
</dbReference>
<dbReference type="Pfam" id="PF00083">
    <property type="entry name" value="Sugar_tr"/>
    <property type="match status" value="1"/>
</dbReference>
<dbReference type="InterPro" id="IPR005828">
    <property type="entry name" value="MFS_sugar_transport-like"/>
</dbReference>
<reference evidence="7" key="1">
    <citation type="journal article" date="2016" name="Front. Microbiol.">
        <title>Genome Sequence of the Piezophilic, Mesophilic Sulfate-Reducing Bacterium Desulfovibrio indicus J2T.</title>
        <authorList>
            <person name="Cao J."/>
            <person name="Maignien L."/>
            <person name="Shao Z."/>
            <person name="Alain K."/>
            <person name="Jebbar M."/>
        </authorList>
    </citation>
    <scope>NUCLEOTIDE SEQUENCE</scope>
    <source>
        <strain evidence="7">JCM 32048</strain>
    </source>
</reference>
<evidence type="ECO:0000313" key="7">
    <source>
        <dbReference type="EMBL" id="GJD63386.1"/>
    </source>
</evidence>
<organism evidence="7 8">
    <name type="scientific">Methylobacterium frigidaeris</name>
    <dbReference type="NCBI Taxonomy" id="2038277"/>
    <lineage>
        <taxon>Bacteria</taxon>
        <taxon>Pseudomonadati</taxon>
        <taxon>Pseudomonadota</taxon>
        <taxon>Alphaproteobacteria</taxon>
        <taxon>Hyphomicrobiales</taxon>
        <taxon>Methylobacteriaceae</taxon>
        <taxon>Methylobacterium</taxon>
    </lineage>
</organism>
<reference evidence="7" key="2">
    <citation type="submission" date="2021-08" db="EMBL/GenBank/DDBJ databases">
        <authorList>
            <person name="Tani A."/>
            <person name="Ola A."/>
            <person name="Ogura Y."/>
            <person name="Katsura K."/>
            <person name="Hayashi T."/>
        </authorList>
    </citation>
    <scope>NUCLEOTIDE SEQUENCE</scope>
    <source>
        <strain evidence="7">JCM 32048</strain>
    </source>
</reference>
<feature type="transmembrane region" description="Helical" evidence="5">
    <location>
        <begin position="204"/>
        <end position="223"/>
    </location>
</feature>
<feature type="transmembrane region" description="Helical" evidence="5">
    <location>
        <begin position="453"/>
        <end position="471"/>
    </location>
</feature>
<dbReference type="PROSITE" id="PS50850">
    <property type="entry name" value="MFS"/>
    <property type="match status" value="1"/>
</dbReference>
<name>A0AA37M633_9HYPH</name>
<keyword evidence="3 5" id="KW-1133">Transmembrane helix</keyword>
<dbReference type="Gene3D" id="1.20.1250.20">
    <property type="entry name" value="MFS general substrate transporter like domains"/>
    <property type="match status" value="1"/>
</dbReference>
<feature type="domain" description="Major facilitator superfamily (MFS) profile" evidence="6">
    <location>
        <begin position="46"/>
        <end position="475"/>
    </location>
</feature>
<feature type="transmembrane region" description="Helical" evidence="5">
    <location>
        <begin position="88"/>
        <end position="106"/>
    </location>
</feature>
<dbReference type="Proteomes" id="UP001055286">
    <property type="component" value="Unassembled WGS sequence"/>
</dbReference>
<keyword evidence="2 5" id="KW-0812">Transmembrane</keyword>
<feature type="transmembrane region" description="Helical" evidence="5">
    <location>
        <begin position="113"/>
        <end position="133"/>
    </location>
</feature>
<dbReference type="SUPFAM" id="SSF103473">
    <property type="entry name" value="MFS general substrate transporter"/>
    <property type="match status" value="1"/>
</dbReference>
<dbReference type="EMBL" id="BPQJ01000016">
    <property type="protein sequence ID" value="GJD63386.1"/>
    <property type="molecule type" value="Genomic_DNA"/>
</dbReference>
<evidence type="ECO:0000256" key="1">
    <source>
        <dbReference type="ARBA" id="ARBA00004141"/>
    </source>
</evidence>
<evidence type="ECO:0000256" key="3">
    <source>
        <dbReference type="ARBA" id="ARBA00022989"/>
    </source>
</evidence>
<feature type="transmembrane region" description="Helical" evidence="5">
    <location>
        <begin position="139"/>
        <end position="160"/>
    </location>
</feature>
<dbReference type="InterPro" id="IPR020846">
    <property type="entry name" value="MFS_dom"/>
</dbReference>
<gene>
    <name evidence="7" type="primary">pcaK_2</name>
    <name evidence="7" type="ORF">MPEAHAMD_3554</name>
</gene>
<evidence type="ECO:0000259" key="6">
    <source>
        <dbReference type="PROSITE" id="PS50850"/>
    </source>
</evidence>
<dbReference type="CDD" id="cd17316">
    <property type="entry name" value="MFS_SV2_like"/>
    <property type="match status" value="1"/>
</dbReference>
<feature type="transmembrane region" description="Helical" evidence="5">
    <location>
        <begin position="42"/>
        <end position="68"/>
    </location>
</feature>
<dbReference type="InterPro" id="IPR036259">
    <property type="entry name" value="MFS_trans_sf"/>
</dbReference>
<feature type="transmembrane region" description="Helical" evidence="5">
    <location>
        <begin position="330"/>
        <end position="348"/>
    </location>
</feature>
<evidence type="ECO:0000256" key="5">
    <source>
        <dbReference type="SAM" id="Phobius"/>
    </source>
</evidence>
<evidence type="ECO:0000313" key="8">
    <source>
        <dbReference type="Proteomes" id="UP001055286"/>
    </source>
</evidence>
<keyword evidence="8" id="KW-1185">Reference proteome</keyword>
<keyword evidence="4 5" id="KW-0472">Membrane</keyword>
<evidence type="ECO:0000256" key="4">
    <source>
        <dbReference type="ARBA" id="ARBA00023136"/>
    </source>
</evidence>
<sequence>MAAGDLAAGNLAAGAGTARSAGTGVVRTDVPARMDRLPWSRFHLLLVIALGITWVLDGLEVTIVGAIGPVLQDQRALGLTLQQIGASASFYVVGAVVGALVFGWLTDRFGRRLVFYATLMIYVGGVIASALAWDFWSFALFRLVTGLGIGGEYAAINSAIDELIPAKYRGRVDLIVNGSFWIGAAAGAGASLLLLDPNLLDPDFGWRLGFGIGGVLGLFILFLRRYVPESPRWLVTHGREAEAERTVAEIERTIEAETGKTLPKAEGILEVHPKKSFGFGEIFASMVHKHRGRSILALVLMIAQAFLFNAVFFTYGLVLAKFYGVPENRAGVFLVPLAIGNFLGPLLLGHFFDTIGRRRMIAGTFGLSGVLLMGTAVVFGLDLFTAWTQTFAWIAIFFVASAAASSAYLTASEIFPLETRALAIAVFYALGTGAGGVMAPWLFTHLIESGQHWALAGGYAGAALLLVLAAVTEWRLGVDAEGKSLESIADPLSKAG</sequence>
<comment type="caution">
    <text evidence="7">The sequence shown here is derived from an EMBL/GenBank/DDBJ whole genome shotgun (WGS) entry which is preliminary data.</text>
</comment>
<dbReference type="GO" id="GO:0005886">
    <property type="term" value="C:plasma membrane"/>
    <property type="evidence" value="ECO:0007669"/>
    <property type="project" value="TreeGrafter"/>
</dbReference>
<feature type="transmembrane region" description="Helical" evidence="5">
    <location>
        <begin position="390"/>
        <end position="409"/>
    </location>
</feature>
<proteinExistence type="predicted"/>
<protein>
    <submittedName>
        <fullName evidence="7">4-hydroxybenzoate transporter PcaK</fullName>
    </submittedName>
</protein>
<feature type="transmembrane region" description="Helical" evidence="5">
    <location>
        <begin position="421"/>
        <end position="441"/>
    </location>
</feature>
<comment type="subcellular location">
    <subcellularLocation>
        <location evidence="1">Membrane</location>
        <topology evidence="1">Multi-pass membrane protein</topology>
    </subcellularLocation>
</comment>
<feature type="transmembrane region" description="Helical" evidence="5">
    <location>
        <begin position="295"/>
        <end position="318"/>
    </location>
</feature>
<dbReference type="AlphaFoldDB" id="A0AA37M633"/>
<accession>A0AA37M633</accession>
<feature type="transmembrane region" description="Helical" evidence="5">
    <location>
        <begin position="172"/>
        <end position="192"/>
    </location>
</feature>
<dbReference type="PANTHER" id="PTHR23508">
    <property type="entry name" value="CARBOXYLIC ACID TRANSPORTER PROTEIN HOMOLOG"/>
    <property type="match status" value="1"/>
</dbReference>
<feature type="transmembrane region" description="Helical" evidence="5">
    <location>
        <begin position="360"/>
        <end position="384"/>
    </location>
</feature>
<dbReference type="GO" id="GO:0046943">
    <property type="term" value="F:carboxylic acid transmembrane transporter activity"/>
    <property type="evidence" value="ECO:0007669"/>
    <property type="project" value="TreeGrafter"/>
</dbReference>